<dbReference type="AlphaFoldDB" id="E1QHE5"/>
<dbReference type="SUPFAM" id="SSF103088">
    <property type="entry name" value="OmpA-like"/>
    <property type="match status" value="1"/>
</dbReference>
<dbReference type="CDD" id="cd07185">
    <property type="entry name" value="OmpA_C-like"/>
    <property type="match status" value="1"/>
</dbReference>
<dbReference type="GO" id="GO:0005886">
    <property type="term" value="C:plasma membrane"/>
    <property type="evidence" value="ECO:0007669"/>
    <property type="project" value="UniProtKB-SubCell"/>
</dbReference>
<comment type="similarity">
    <text evidence="2">Belongs to the MotB family.</text>
</comment>
<dbReference type="PROSITE" id="PS51123">
    <property type="entry name" value="OMPA_2"/>
    <property type="match status" value="1"/>
</dbReference>
<evidence type="ECO:0000256" key="4">
    <source>
        <dbReference type="ARBA" id="ARBA00022692"/>
    </source>
</evidence>
<evidence type="ECO:0000313" key="10">
    <source>
        <dbReference type="Proteomes" id="UP000009047"/>
    </source>
</evidence>
<dbReference type="OrthoDB" id="9783110at2"/>
<organism evidence="9 10">
    <name type="scientific">Desulfarculus baarsii (strain ATCC 33931 / DSM 2075 / LMG 7858 / VKM B-1802 / 2st14)</name>
    <dbReference type="NCBI Taxonomy" id="644282"/>
    <lineage>
        <taxon>Bacteria</taxon>
        <taxon>Pseudomonadati</taxon>
        <taxon>Thermodesulfobacteriota</taxon>
        <taxon>Desulfarculia</taxon>
        <taxon>Desulfarculales</taxon>
        <taxon>Desulfarculaceae</taxon>
        <taxon>Desulfarculus</taxon>
    </lineage>
</organism>
<keyword evidence="5" id="KW-1133">Transmembrane helix</keyword>
<sequence>MPPEKKIKKGSPPWMATFADLSTLLLTFFVLLLSMANMDVQKFREMLGSVQAAFGVQYEVQGDFQPVAVPTAAPSAQNAAAPSRRISEARAAMESRQMSEQVQNFVNETGLGSEVNVNAGNKGVRLRVKGHLFFEPGGAEIRQEAKKLLEGIAKVTKKFDFYLTVEGHTDDQPISTPRFPSNWELSAARAAAVLRYLAGDGVPEKRMSAIGYASSFPIAANTSEAGRNKNRRVEFVFTKQPPRLGID</sequence>
<dbReference type="PANTHER" id="PTHR30329:SF21">
    <property type="entry name" value="LIPOPROTEIN YIAD-RELATED"/>
    <property type="match status" value="1"/>
</dbReference>
<evidence type="ECO:0000256" key="5">
    <source>
        <dbReference type="ARBA" id="ARBA00022989"/>
    </source>
</evidence>
<comment type="subcellular location">
    <subcellularLocation>
        <location evidence="1">Cell membrane</location>
        <topology evidence="1">Single-pass membrane protein</topology>
    </subcellularLocation>
</comment>
<dbReference type="InterPro" id="IPR025713">
    <property type="entry name" value="MotB-like_N_dom"/>
</dbReference>
<proteinExistence type="inferred from homology"/>
<dbReference type="RefSeq" id="WP_013258441.1">
    <property type="nucleotide sequence ID" value="NC_014365.1"/>
</dbReference>
<dbReference type="InterPro" id="IPR050330">
    <property type="entry name" value="Bact_OuterMem_StrucFunc"/>
</dbReference>
<dbReference type="Pfam" id="PF00691">
    <property type="entry name" value="OmpA"/>
    <property type="match status" value="1"/>
</dbReference>
<dbReference type="HOGENOM" id="CLU_016890_0_0_7"/>
<keyword evidence="3" id="KW-1003">Cell membrane</keyword>
<dbReference type="STRING" id="644282.Deba_1620"/>
<feature type="domain" description="OmpA-like" evidence="8">
    <location>
        <begin position="121"/>
        <end position="241"/>
    </location>
</feature>
<gene>
    <name evidence="9" type="ordered locus">Deba_1620</name>
</gene>
<dbReference type="EMBL" id="CP002085">
    <property type="protein sequence ID" value="ADK84988.1"/>
    <property type="molecule type" value="Genomic_DNA"/>
</dbReference>
<evidence type="ECO:0000256" key="7">
    <source>
        <dbReference type="PROSITE-ProRule" id="PRU00473"/>
    </source>
</evidence>
<evidence type="ECO:0000256" key="2">
    <source>
        <dbReference type="ARBA" id="ARBA00008914"/>
    </source>
</evidence>
<dbReference type="PANTHER" id="PTHR30329">
    <property type="entry name" value="STATOR ELEMENT OF FLAGELLAR MOTOR COMPLEX"/>
    <property type="match status" value="1"/>
</dbReference>
<accession>E1QHE5</accession>
<keyword evidence="10" id="KW-1185">Reference proteome</keyword>
<dbReference type="InterPro" id="IPR036737">
    <property type="entry name" value="OmpA-like_sf"/>
</dbReference>
<evidence type="ECO:0000256" key="1">
    <source>
        <dbReference type="ARBA" id="ARBA00004162"/>
    </source>
</evidence>
<reference evidence="9 10" key="1">
    <citation type="journal article" date="2010" name="Stand. Genomic Sci.">
        <title>Complete genome sequence of Desulfarculus baarsii type strain (2st14).</title>
        <authorList>
            <person name="Sun H."/>
            <person name="Spring S."/>
            <person name="Lapidus A."/>
            <person name="Davenport K."/>
            <person name="Del Rio T.G."/>
            <person name="Tice H."/>
            <person name="Nolan M."/>
            <person name="Copeland A."/>
            <person name="Cheng J.F."/>
            <person name="Lucas S."/>
            <person name="Tapia R."/>
            <person name="Goodwin L."/>
            <person name="Pitluck S."/>
            <person name="Ivanova N."/>
            <person name="Pagani I."/>
            <person name="Mavromatis K."/>
            <person name="Ovchinnikova G."/>
            <person name="Pati A."/>
            <person name="Chen A."/>
            <person name="Palaniappan K."/>
            <person name="Hauser L."/>
            <person name="Chang Y.J."/>
            <person name="Jeffries C.D."/>
            <person name="Detter J.C."/>
            <person name="Han C."/>
            <person name="Rohde M."/>
            <person name="Brambilla E."/>
            <person name="Goker M."/>
            <person name="Woyke T."/>
            <person name="Bristow J."/>
            <person name="Eisen J.A."/>
            <person name="Markowitz V."/>
            <person name="Hugenholtz P."/>
            <person name="Kyrpides N.C."/>
            <person name="Klenk H.P."/>
            <person name="Land M."/>
        </authorList>
    </citation>
    <scope>NUCLEOTIDE SEQUENCE [LARGE SCALE GENOMIC DNA]</scope>
    <source>
        <strain evidence="10">ATCC 33931 / DSM 2075 / LMG 7858 / VKM B-1802 / 2st14</strain>
    </source>
</reference>
<dbReference type="InterPro" id="IPR006665">
    <property type="entry name" value="OmpA-like"/>
</dbReference>
<dbReference type="KEGG" id="dbr:Deba_1620"/>
<keyword evidence="6 7" id="KW-0472">Membrane</keyword>
<dbReference type="eggNOG" id="COG1360">
    <property type="taxonomic scope" value="Bacteria"/>
</dbReference>
<protein>
    <submittedName>
        <fullName evidence="9">OmpA/MotB domain protein</fullName>
    </submittedName>
</protein>
<evidence type="ECO:0000313" key="9">
    <source>
        <dbReference type="EMBL" id="ADK84988.1"/>
    </source>
</evidence>
<evidence type="ECO:0000259" key="8">
    <source>
        <dbReference type="PROSITE" id="PS51123"/>
    </source>
</evidence>
<evidence type="ECO:0000256" key="3">
    <source>
        <dbReference type="ARBA" id="ARBA00022475"/>
    </source>
</evidence>
<name>E1QHE5_DESB2</name>
<evidence type="ECO:0000256" key="6">
    <source>
        <dbReference type="ARBA" id="ARBA00023136"/>
    </source>
</evidence>
<dbReference type="Gene3D" id="3.30.1330.60">
    <property type="entry name" value="OmpA-like domain"/>
    <property type="match status" value="1"/>
</dbReference>
<keyword evidence="4" id="KW-0812">Transmembrane</keyword>
<dbReference type="Pfam" id="PF13677">
    <property type="entry name" value="MotB_plug"/>
    <property type="match status" value="1"/>
</dbReference>
<dbReference type="Proteomes" id="UP000009047">
    <property type="component" value="Chromosome"/>
</dbReference>